<reference evidence="1 2" key="1">
    <citation type="journal article" date="2017" name="Nature">
        <title>The Apostasia genome and the evolution of orchids.</title>
        <authorList>
            <person name="Zhang G.Q."/>
            <person name="Liu K.W."/>
            <person name="Li Z."/>
            <person name="Lohaus R."/>
            <person name="Hsiao Y.Y."/>
            <person name="Niu S.C."/>
            <person name="Wang J.Y."/>
            <person name="Lin Y.C."/>
            <person name="Xu Q."/>
            <person name="Chen L.J."/>
            <person name="Yoshida K."/>
            <person name="Fujiwara S."/>
            <person name="Wang Z.W."/>
            <person name="Zhang Y.Q."/>
            <person name="Mitsuda N."/>
            <person name="Wang M."/>
            <person name="Liu G.H."/>
            <person name="Pecoraro L."/>
            <person name="Huang H.X."/>
            <person name="Xiao X.J."/>
            <person name="Lin M."/>
            <person name="Wu X.Y."/>
            <person name="Wu W.L."/>
            <person name="Chen Y.Y."/>
            <person name="Chang S.B."/>
            <person name="Sakamoto S."/>
            <person name="Ohme-Takagi M."/>
            <person name="Yagi M."/>
            <person name="Zeng S.J."/>
            <person name="Shen C.Y."/>
            <person name="Yeh C.M."/>
            <person name="Luo Y.B."/>
            <person name="Tsai W.C."/>
            <person name="Van de Peer Y."/>
            <person name="Liu Z.J."/>
        </authorList>
    </citation>
    <scope>NUCLEOTIDE SEQUENCE [LARGE SCALE GENOMIC DNA]</scope>
    <source>
        <strain evidence="2">cv. Shenzhen</strain>
        <tissue evidence="1">Stem</tissue>
    </source>
</reference>
<gene>
    <name evidence="1" type="ORF">AXF42_Ash015051</name>
</gene>
<sequence length="91" mass="10169">MTVQDHPLLTSMMMLLSCTCCSRRGPTVPFLVQNTFPRRANRGLTCSNPHKSLRAALRSISLALLLLTLVSQMADKQHGLRICLLHLLLEN</sequence>
<dbReference type="AlphaFoldDB" id="A0A2I0B2Z6"/>
<evidence type="ECO:0000313" key="1">
    <source>
        <dbReference type="EMBL" id="PKA62167.1"/>
    </source>
</evidence>
<name>A0A2I0B2Z6_9ASPA</name>
<proteinExistence type="predicted"/>
<evidence type="ECO:0000313" key="2">
    <source>
        <dbReference type="Proteomes" id="UP000236161"/>
    </source>
</evidence>
<protein>
    <submittedName>
        <fullName evidence="1">Uncharacterized protein</fullName>
    </submittedName>
</protein>
<organism evidence="1 2">
    <name type="scientific">Apostasia shenzhenica</name>
    <dbReference type="NCBI Taxonomy" id="1088818"/>
    <lineage>
        <taxon>Eukaryota</taxon>
        <taxon>Viridiplantae</taxon>
        <taxon>Streptophyta</taxon>
        <taxon>Embryophyta</taxon>
        <taxon>Tracheophyta</taxon>
        <taxon>Spermatophyta</taxon>
        <taxon>Magnoliopsida</taxon>
        <taxon>Liliopsida</taxon>
        <taxon>Asparagales</taxon>
        <taxon>Orchidaceae</taxon>
        <taxon>Apostasioideae</taxon>
        <taxon>Apostasia</taxon>
    </lineage>
</organism>
<keyword evidence="2" id="KW-1185">Reference proteome</keyword>
<dbReference type="EMBL" id="KZ451919">
    <property type="protein sequence ID" value="PKA62167.1"/>
    <property type="molecule type" value="Genomic_DNA"/>
</dbReference>
<dbReference type="Proteomes" id="UP000236161">
    <property type="component" value="Unassembled WGS sequence"/>
</dbReference>
<accession>A0A2I0B2Z6</accession>